<reference evidence="6" key="1">
    <citation type="submission" date="2019-11" db="EMBL/GenBank/DDBJ databases">
        <title>Isolation and characterization of two novel species in the genus Thiomicrorhabdus.</title>
        <authorList>
            <person name="Mochizuki J."/>
            <person name="Kojima H."/>
            <person name="Fukui M."/>
        </authorList>
    </citation>
    <scope>NUCLEOTIDE SEQUENCE [LARGE SCALE GENOMIC DNA]</scope>
    <source>
        <strain evidence="6">aks77</strain>
    </source>
</reference>
<gene>
    <name evidence="5" type="ORF">THMIRHAS_21590</name>
</gene>
<dbReference type="CDD" id="cd01104">
    <property type="entry name" value="HTH_MlrA-CarA"/>
    <property type="match status" value="1"/>
</dbReference>
<dbReference type="PANTHER" id="PTHR30204">
    <property type="entry name" value="REDOX-CYCLING DRUG-SENSING TRANSCRIPTIONAL ACTIVATOR SOXR"/>
    <property type="match status" value="1"/>
</dbReference>
<dbReference type="Gene3D" id="1.10.1660.10">
    <property type="match status" value="1"/>
</dbReference>
<evidence type="ECO:0000256" key="3">
    <source>
        <dbReference type="ARBA" id="ARBA00023163"/>
    </source>
</evidence>
<protein>
    <recommendedName>
        <fullName evidence="4">HTH merR-type domain-containing protein</fullName>
    </recommendedName>
</protein>
<dbReference type="SUPFAM" id="SSF46955">
    <property type="entry name" value="Putative DNA-binding domain"/>
    <property type="match status" value="1"/>
</dbReference>
<feature type="domain" description="HTH merR-type" evidence="4">
    <location>
        <begin position="18"/>
        <end position="87"/>
    </location>
</feature>
<evidence type="ECO:0000313" key="6">
    <source>
        <dbReference type="Proteomes" id="UP000501726"/>
    </source>
</evidence>
<name>A0A6F8PXG4_9GAMM</name>
<dbReference type="AlphaFoldDB" id="A0A6F8PXG4"/>
<evidence type="ECO:0000313" key="5">
    <source>
        <dbReference type="EMBL" id="BBP46786.1"/>
    </source>
</evidence>
<keyword evidence="3" id="KW-0804">Transcription</keyword>
<dbReference type="InterPro" id="IPR009061">
    <property type="entry name" value="DNA-bd_dom_put_sf"/>
</dbReference>
<organism evidence="5 6">
    <name type="scientific">Thiosulfatimonas sediminis</name>
    <dbReference type="NCBI Taxonomy" id="2675054"/>
    <lineage>
        <taxon>Bacteria</taxon>
        <taxon>Pseudomonadati</taxon>
        <taxon>Pseudomonadota</taxon>
        <taxon>Gammaproteobacteria</taxon>
        <taxon>Thiotrichales</taxon>
        <taxon>Piscirickettsiaceae</taxon>
        <taxon>Thiosulfatimonas</taxon>
    </lineage>
</organism>
<dbReference type="SMART" id="SM00422">
    <property type="entry name" value="HTH_MERR"/>
    <property type="match status" value="1"/>
</dbReference>
<dbReference type="GO" id="GO:0003700">
    <property type="term" value="F:DNA-binding transcription factor activity"/>
    <property type="evidence" value="ECO:0007669"/>
    <property type="project" value="InterPro"/>
</dbReference>
<evidence type="ECO:0000259" key="4">
    <source>
        <dbReference type="PROSITE" id="PS50937"/>
    </source>
</evidence>
<evidence type="ECO:0000256" key="1">
    <source>
        <dbReference type="ARBA" id="ARBA00023015"/>
    </source>
</evidence>
<sequence>MHNLSLIESLAMNANQALYPIREVSRLTGVNAITLRAWERRYGLIEPVRTDSGHRLYTDEHVQAIKCAVELSQQGVPISQVKSVLDQRAESEHLTQIAEFEELESRLKLALQKLHMGSLQEALDNLFIEVDETSVLHLLARFDLLQKPAEQNVLWQSALLPRLYSRLRFAQKRLISNRRNKTILVVESRVLRSPVAKALAGLWILQHGMQPLMVAATESLPEMKQLKALDCVGAVFLAQSSLQEFADYGTPIYPALDCLVLLMQPSSIELQAAVQVEQLRFSELFASKYSW</sequence>
<dbReference type="PROSITE" id="PS50937">
    <property type="entry name" value="HTH_MERR_2"/>
    <property type="match status" value="1"/>
</dbReference>
<dbReference type="RefSeq" id="WP_243830831.1">
    <property type="nucleotide sequence ID" value="NZ_AP021889.1"/>
</dbReference>
<keyword evidence="1" id="KW-0805">Transcription regulation</keyword>
<dbReference type="Proteomes" id="UP000501726">
    <property type="component" value="Chromosome"/>
</dbReference>
<dbReference type="InterPro" id="IPR047057">
    <property type="entry name" value="MerR_fam"/>
</dbReference>
<dbReference type="Pfam" id="PF13411">
    <property type="entry name" value="MerR_1"/>
    <property type="match status" value="1"/>
</dbReference>
<keyword evidence="2" id="KW-0238">DNA-binding</keyword>
<proteinExistence type="predicted"/>
<dbReference type="InterPro" id="IPR000551">
    <property type="entry name" value="MerR-type_HTH_dom"/>
</dbReference>
<evidence type="ECO:0000256" key="2">
    <source>
        <dbReference type="ARBA" id="ARBA00023125"/>
    </source>
</evidence>
<accession>A0A6F8PXG4</accession>
<dbReference type="PANTHER" id="PTHR30204:SF67">
    <property type="entry name" value="HTH-TYPE TRANSCRIPTIONAL REGULATOR MLRA-RELATED"/>
    <property type="match status" value="1"/>
</dbReference>
<dbReference type="KEGG" id="tse:THMIRHAS_21590"/>
<dbReference type="EMBL" id="AP021889">
    <property type="protein sequence ID" value="BBP46786.1"/>
    <property type="molecule type" value="Genomic_DNA"/>
</dbReference>
<dbReference type="GO" id="GO:0003677">
    <property type="term" value="F:DNA binding"/>
    <property type="evidence" value="ECO:0007669"/>
    <property type="project" value="UniProtKB-KW"/>
</dbReference>
<keyword evidence="6" id="KW-1185">Reference proteome</keyword>